<organism evidence="2 3">
    <name type="scientific">Cavenderia fasciculata</name>
    <name type="common">Slime mold</name>
    <name type="synonym">Dictyostelium fasciculatum</name>
    <dbReference type="NCBI Taxonomy" id="261658"/>
    <lineage>
        <taxon>Eukaryota</taxon>
        <taxon>Amoebozoa</taxon>
        <taxon>Evosea</taxon>
        <taxon>Eumycetozoa</taxon>
        <taxon>Dictyostelia</taxon>
        <taxon>Acytosteliales</taxon>
        <taxon>Cavenderiaceae</taxon>
        <taxon>Cavenderia</taxon>
    </lineage>
</organism>
<accession>F4PQ39</accession>
<feature type="compositionally biased region" description="Low complexity" evidence="1">
    <location>
        <begin position="204"/>
        <end position="216"/>
    </location>
</feature>
<dbReference type="RefSeq" id="XP_004360353.1">
    <property type="nucleotide sequence ID" value="XM_004360296.1"/>
</dbReference>
<dbReference type="AlphaFoldDB" id="F4PQ39"/>
<evidence type="ECO:0000256" key="1">
    <source>
        <dbReference type="SAM" id="MobiDB-lite"/>
    </source>
</evidence>
<gene>
    <name evidence="2" type="ORF">DFA_04630</name>
</gene>
<sequence length="254" mass="27661">MTYPTDCFASLGDTLCPLKQMSPSMTRSSERPANVDNNVVLPDPDVPRIARNDPAGTRISSNSSSIFVFSNLPMIGSGIFPIGTFANTDNFLISTSNDLVLFHSTFQKKKNNSLELIDLSDITITETTTIQELVAILERVGGNNDEAKTITTKAIDGEYIIDHSEKDIVSLGIRDGIVAKLKKRSITQPSQEQKGLPVLREKSGSSSSSSTSSSSTHKACKLVEKEEFVNVAYTDQSTKSPIWGLTKPDQTLAW</sequence>
<name>F4PQ39_CACFS</name>
<dbReference type="GeneID" id="14874642"/>
<protein>
    <submittedName>
        <fullName evidence="2">Uncharacterized protein</fullName>
    </submittedName>
</protein>
<feature type="region of interest" description="Disordered" evidence="1">
    <location>
        <begin position="188"/>
        <end position="218"/>
    </location>
</feature>
<feature type="compositionally biased region" description="Low complexity" evidence="1">
    <location>
        <begin position="34"/>
        <end position="43"/>
    </location>
</feature>
<evidence type="ECO:0000313" key="2">
    <source>
        <dbReference type="EMBL" id="EGG22502.1"/>
    </source>
</evidence>
<reference evidence="3" key="1">
    <citation type="journal article" date="2011" name="Genome Res.">
        <title>Phylogeny-wide analysis of social amoeba genomes highlights ancient origins for complex intercellular communication.</title>
        <authorList>
            <person name="Heidel A.J."/>
            <person name="Lawal H.M."/>
            <person name="Felder M."/>
            <person name="Schilde C."/>
            <person name="Helps N.R."/>
            <person name="Tunggal B."/>
            <person name="Rivero F."/>
            <person name="John U."/>
            <person name="Schleicher M."/>
            <person name="Eichinger L."/>
            <person name="Platzer M."/>
            <person name="Noegel A.A."/>
            <person name="Schaap P."/>
            <person name="Gloeckner G."/>
        </authorList>
    </citation>
    <scope>NUCLEOTIDE SEQUENCE [LARGE SCALE GENOMIC DNA]</scope>
    <source>
        <strain evidence="3">SH3</strain>
    </source>
</reference>
<keyword evidence="3" id="KW-1185">Reference proteome</keyword>
<evidence type="ECO:0000313" key="3">
    <source>
        <dbReference type="Proteomes" id="UP000007797"/>
    </source>
</evidence>
<proteinExistence type="predicted"/>
<dbReference type="EMBL" id="GL883009">
    <property type="protein sequence ID" value="EGG22502.1"/>
    <property type="molecule type" value="Genomic_DNA"/>
</dbReference>
<dbReference type="Proteomes" id="UP000007797">
    <property type="component" value="Unassembled WGS sequence"/>
</dbReference>
<feature type="region of interest" description="Disordered" evidence="1">
    <location>
        <begin position="22"/>
        <end position="55"/>
    </location>
</feature>
<dbReference type="KEGG" id="dfa:DFA_04630"/>